<dbReference type="AlphaFoldDB" id="A0AAE3KT54"/>
<keyword evidence="1" id="KW-1133">Transmembrane helix</keyword>
<dbReference type="RefSeq" id="WP_254012936.1">
    <property type="nucleotide sequence ID" value="NZ_JAMZMM010000174.1"/>
</dbReference>
<reference evidence="2" key="1">
    <citation type="submission" date="2022-06" db="EMBL/GenBank/DDBJ databases">
        <title>New cyanobacteria of genus Symplocastrum in benthos of Lake Baikal.</title>
        <authorList>
            <person name="Sorokovikova E."/>
            <person name="Tikhonova I."/>
            <person name="Krasnopeev A."/>
            <person name="Evseev P."/>
            <person name="Gladkikh A."/>
            <person name="Belykh O."/>
        </authorList>
    </citation>
    <scope>NUCLEOTIDE SEQUENCE</scope>
    <source>
        <strain evidence="2">BBK-W-15</strain>
    </source>
</reference>
<sequence length="66" mass="7562">MESPTRLTSVREMHKIVWILLGVFTLFAATFPTALWRVSQMDKFKGFHVKSLSVEGKLQHSTDKTP</sequence>
<keyword evidence="1" id="KW-0472">Membrane</keyword>
<dbReference type="EMBL" id="JAMZMM010000174">
    <property type="protein sequence ID" value="MCP2730172.1"/>
    <property type="molecule type" value="Genomic_DNA"/>
</dbReference>
<evidence type="ECO:0000313" key="3">
    <source>
        <dbReference type="Proteomes" id="UP001204953"/>
    </source>
</evidence>
<evidence type="ECO:0000256" key="1">
    <source>
        <dbReference type="SAM" id="Phobius"/>
    </source>
</evidence>
<protein>
    <submittedName>
        <fullName evidence="2">Uncharacterized protein</fullName>
    </submittedName>
</protein>
<gene>
    <name evidence="2" type="ORF">NJ959_17210</name>
</gene>
<feature type="transmembrane region" description="Helical" evidence="1">
    <location>
        <begin position="16"/>
        <end position="36"/>
    </location>
</feature>
<proteinExistence type="predicted"/>
<keyword evidence="3" id="KW-1185">Reference proteome</keyword>
<evidence type="ECO:0000313" key="2">
    <source>
        <dbReference type="EMBL" id="MCP2730172.1"/>
    </source>
</evidence>
<accession>A0AAE3KT54</accession>
<organism evidence="2 3">
    <name type="scientific">Limnofasciculus baicalensis BBK-W-15</name>
    <dbReference type="NCBI Taxonomy" id="2699891"/>
    <lineage>
        <taxon>Bacteria</taxon>
        <taxon>Bacillati</taxon>
        <taxon>Cyanobacteriota</taxon>
        <taxon>Cyanophyceae</taxon>
        <taxon>Coleofasciculales</taxon>
        <taxon>Coleofasciculaceae</taxon>
        <taxon>Limnofasciculus</taxon>
        <taxon>Limnofasciculus baicalensis</taxon>
    </lineage>
</organism>
<comment type="caution">
    <text evidence="2">The sequence shown here is derived from an EMBL/GenBank/DDBJ whole genome shotgun (WGS) entry which is preliminary data.</text>
</comment>
<name>A0AAE3KT54_9CYAN</name>
<dbReference type="Proteomes" id="UP001204953">
    <property type="component" value="Unassembled WGS sequence"/>
</dbReference>
<keyword evidence="1" id="KW-0812">Transmembrane</keyword>